<evidence type="ECO:0000313" key="2">
    <source>
        <dbReference type="Ensembl" id="ENSPSTP00000009083.1"/>
    </source>
</evidence>
<proteinExistence type="predicted"/>
<dbReference type="Proteomes" id="UP000694428">
    <property type="component" value="Unplaced"/>
</dbReference>
<feature type="region of interest" description="Disordered" evidence="1">
    <location>
        <begin position="1"/>
        <end position="26"/>
    </location>
</feature>
<name>A0A8C9F4D0_PAVCR</name>
<evidence type="ECO:0000256" key="1">
    <source>
        <dbReference type="SAM" id="MobiDB-lite"/>
    </source>
</evidence>
<reference evidence="2" key="1">
    <citation type="submission" date="2025-08" db="UniProtKB">
        <authorList>
            <consortium name="Ensembl"/>
        </authorList>
    </citation>
    <scope>IDENTIFICATION</scope>
</reference>
<dbReference type="AlphaFoldDB" id="A0A8C9F4D0"/>
<keyword evidence="3" id="KW-1185">Reference proteome</keyword>
<sequence>MARNYKWPRRSWGGRKPSRDVSKKFHHHTAPLRGGVSYPARFQRHHFGGASLLASHGIGCTVWSGIPS</sequence>
<reference evidence="2" key="2">
    <citation type="submission" date="2025-09" db="UniProtKB">
        <authorList>
            <consortium name="Ensembl"/>
        </authorList>
    </citation>
    <scope>IDENTIFICATION</scope>
</reference>
<dbReference type="Ensembl" id="ENSPSTT00000009532.1">
    <property type="protein sequence ID" value="ENSPSTP00000009083.1"/>
    <property type="gene ID" value="ENSPSTG00000006401.1"/>
</dbReference>
<evidence type="ECO:0000313" key="3">
    <source>
        <dbReference type="Proteomes" id="UP000694428"/>
    </source>
</evidence>
<evidence type="ECO:0008006" key="4">
    <source>
        <dbReference type="Google" id="ProtNLM"/>
    </source>
</evidence>
<accession>A0A8C9F4D0</accession>
<organism evidence="2 3">
    <name type="scientific">Pavo cristatus</name>
    <name type="common">Indian peafowl</name>
    <name type="synonym">Blue peafowl</name>
    <dbReference type="NCBI Taxonomy" id="9049"/>
    <lineage>
        <taxon>Eukaryota</taxon>
        <taxon>Metazoa</taxon>
        <taxon>Chordata</taxon>
        <taxon>Craniata</taxon>
        <taxon>Vertebrata</taxon>
        <taxon>Euteleostomi</taxon>
        <taxon>Archelosauria</taxon>
        <taxon>Archosauria</taxon>
        <taxon>Dinosauria</taxon>
        <taxon>Saurischia</taxon>
        <taxon>Theropoda</taxon>
        <taxon>Coelurosauria</taxon>
        <taxon>Aves</taxon>
        <taxon>Neognathae</taxon>
        <taxon>Galloanserae</taxon>
        <taxon>Galliformes</taxon>
        <taxon>Phasianidae</taxon>
        <taxon>Phasianinae</taxon>
        <taxon>Pavo</taxon>
    </lineage>
</organism>
<feature type="compositionally biased region" description="Basic residues" evidence="1">
    <location>
        <begin position="1"/>
        <end position="13"/>
    </location>
</feature>
<protein>
    <recommendedName>
        <fullName evidence="4">Ribosomal protein L2</fullName>
    </recommendedName>
</protein>